<dbReference type="Proteomes" id="UP000428260">
    <property type="component" value="Chromosome"/>
</dbReference>
<evidence type="ECO:0000256" key="4">
    <source>
        <dbReference type="ARBA" id="ARBA00022679"/>
    </source>
</evidence>
<feature type="binding site" evidence="11">
    <location>
        <position position="270"/>
    </location>
    <ligand>
        <name>Mg(2+)</name>
        <dbReference type="ChEBI" id="CHEBI:18420"/>
    </ligand>
</feature>
<dbReference type="PANTHER" id="PTHR30040:SF2">
    <property type="entry name" value="FAD:PROTEIN FMN TRANSFERASE"/>
    <property type="match status" value="1"/>
</dbReference>
<keyword evidence="13" id="KW-1185">Reference proteome</keyword>
<evidence type="ECO:0000313" key="12">
    <source>
        <dbReference type="EMBL" id="QGY47409.1"/>
    </source>
</evidence>
<evidence type="ECO:0000256" key="1">
    <source>
        <dbReference type="ARBA" id="ARBA00011955"/>
    </source>
</evidence>
<dbReference type="InterPro" id="IPR024932">
    <property type="entry name" value="ApbE"/>
</dbReference>
<keyword evidence="7 10" id="KW-0460">Magnesium</keyword>
<protein>
    <recommendedName>
        <fullName evidence="2 10">FAD:protein FMN transferase</fullName>
        <ecNumber evidence="1 10">2.7.1.180</ecNumber>
    </recommendedName>
    <alternativeName>
        <fullName evidence="8 10">Flavin transferase</fullName>
    </alternativeName>
</protein>
<comment type="cofactor">
    <cofactor evidence="11">
        <name>Mg(2+)</name>
        <dbReference type="ChEBI" id="CHEBI:18420"/>
    </cofactor>
    <cofactor evidence="11">
        <name>Mn(2+)</name>
        <dbReference type="ChEBI" id="CHEBI:29035"/>
    </cofactor>
    <text evidence="11">Magnesium. Can also use manganese.</text>
</comment>
<dbReference type="EC" id="2.7.1.180" evidence="1 10"/>
<dbReference type="EMBL" id="CP046401">
    <property type="protein sequence ID" value="QGY47409.1"/>
    <property type="molecule type" value="Genomic_DNA"/>
</dbReference>
<evidence type="ECO:0000256" key="5">
    <source>
        <dbReference type="ARBA" id="ARBA00022723"/>
    </source>
</evidence>
<keyword evidence="4 10" id="KW-0808">Transferase</keyword>
<dbReference type="KEGG" id="mcos:GM418_28205"/>
<evidence type="ECO:0000256" key="3">
    <source>
        <dbReference type="ARBA" id="ARBA00022630"/>
    </source>
</evidence>
<keyword evidence="3 10" id="KW-0285">Flavoprotein</keyword>
<organism evidence="12 13">
    <name type="scientific">Maribellus comscasis</name>
    <dbReference type="NCBI Taxonomy" id="2681766"/>
    <lineage>
        <taxon>Bacteria</taxon>
        <taxon>Pseudomonadati</taxon>
        <taxon>Bacteroidota</taxon>
        <taxon>Bacteroidia</taxon>
        <taxon>Marinilabiliales</taxon>
        <taxon>Prolixibacteraceae</taxon>
        <taxon>Maribellus</taxon>
    </lineage>
</organism>
<evidence type="ECO:0000313" key="13">
    <source>
        <dbReference type="Proteomes" id="UP000428260"/>
    </source>
</evidence>
<comment type="similarity">
    <text evidence="10">Belongs to the ApbE family.</text>
</comment>
<keyword evidence="6 10" id="KW-0274">FAD</keyword>
<proteinExistence type="inferred from homology"/>
<evidence type="ECO:0000256" key="10">
    <source>
        <dbReference type="PIRNR" id="PIRNR006268"/>
    </source>
</evidence>
<evidence type="ECO:0000256" key="7">
    <source>
        <dbReference type="ARBA" id="ARBA00022842"/>
    </source>
</evidence>
<dbReference type="Pfam" id="PF02424">
    <property type="entry name" value="ApbE"/>
    <property type="match status" value="1"/>
</dbReference>
<comment type="catalytic activity">
    <reaction evidence="9 10">
        <text>L-threonyl-[protein] + FAD = FMN-L-threonyl-[protein] + AMP + H(+)</text>
        <dbReference type="Rhea" id="RHEA:36847"/>
        <dbReference type="Rhea" id="RHEA-COMP:11060"/>
        <dbReference type="Rhea" id="RHEA-COMP:11061"/>
        <dbReference type="ChEBI" id="CHEBI:15378"/>
        <dbReference type="ChEBI" id="CHEBI:30013"/>
        <dbReference type="ChEBI" id="CHEBI:57692"/>
        <dbReference type="ChEBI" id="CHEBI:74257"/>
        <dbReference type="ChEBI" id="CHEBI:456215"/>
        <dbReference type="EC" id="2.7.1.180"/>
    </reaction>
</comment>
<dbReference type="PANTHER" id="PTHR30040">
    <property type="entry name" value="THIAMINE BIOSYNTHESIS LIPOPROTEIN APBE"/>
    <property type="match status" value="1"/>
</dbReference>
<accession>A0A6I6K1C8</accession>
<dbReference type="GO" id="GO:0046872">
    <property type="term" value="F:metal ion binding"/>
    <property type="evidence" value="ECO:0007669"/>
    <property type="project" value="UniProtKB-UniRule"/>
</dbReference>
<evidence type="ECO:0000256" key="6">
    <source>
        <dbReference type="ARBA" id="ARBA00022827"/>
    </source>
</evidence>
<dbReference type="Gene3D" id="3.10.520.10">
    <property type="entry name" value="ApbE-like domains"/>
    <property type="match status" value="1"/>
</dbReference>
<name>A0A6I6K1C8_9BACT</name>
<dbReference type="AlphaFoldDB" id="A0A6I6K1C8"/>
<dbReference type="GO" id="GO:0016740">
    <property type="term" value="F:transferase activity"/>
    <property type="evidence" value="ECO:0007669"/>
    <property type="project" value="UniProtKB-UniRule"/>
</dbReference>
<feature type="binding site" evidence="11">
    <location>
        <position position="153"/>
    </location>
    <ligand>
        <name>Mg(2+)</name>
        <dbReference type="ChEBI" id="CHEBI:18420"/>
    </ligand>
</feature>
<keyword evidence="5 10" id="KW-0479">Metal-binding</keyword>
<evidence type="ECO:0000256" key="8">
    <source>
        <dbReference type="ARBA" id="ARBA00031306"/>
    </source>
</evidence>
<dbReference type="InterPro" id="IPR003374">
    <property type="entry name" value="ApbE-like_sf"/>
</dbReference>
<dbReference type="SUPFAM" id="SSF143631">
    <property type="entry name" value="ApbE-like"/>
    <property type="match status" value="1"/>
</dbReference>
<evidence type="ECO:0000256" key="11">
    <source>
        <dbReference type="PIRSR" id="PIRSR006268-2"/>
    </source>
</evidence>
<reference evidence="12 13" key="1">
    <citation type="submission" date="2019-11" db="EMBL/GenBank/DDBJ databases">
        <authorList>
            <person name="Zheng R.K."/>
            <person name="Sun C.M."/>
        </authorList>
    </citation>
    <scope>NUCLEOTIDE SEQUENCE [LARGE SCALE GENOMIC DNA]</scope>
    <source>
        <strain evidence="12 13">WC007</strain>
    </source>
</reference>
<evidence type="ECO:0000256" key="2">
    <source>
        <dbReference type="ARBA" id="ARBA00016337"/>
    </source>
</evidence>
<sequence length="310" mass="35331">MTDNQIFNDTFFAMGTRCDIVFTELEAEFAEQMFQLVKNEVVYLEKIFSRFIPTSAVAEINNADKNKWLTVPEDLWNAIALCFDFYQMSNGAFDITAGPIINLWKEKADELDKVSKKEIRKALEKSGFHKVDLDFEKKRLRYTTDNMELDFGAIGKGIAIDRIKPLLEINGVKNGIVSFGESSILALGKHPNGESWPLGIRNSFQPNQYVHVFSANNECVTTSGIVVNNDDGRIKWRNHIISPVYGYPVYENKLVSVKSQSASFGEFISTTWLILPEEDKNILAEQLKDIEILEAEYTEEKEFKTKLTVI</sequence>
<dbReference type="RefSeq" id="WP_158871255.1">
    <property type="nucleotide sequence ID" value="NZ_CP046401.1"/>
</dbReference>
<dbReference type="PIRSF" id="PIRSF006268">
    <property type="entry name" value="ApbE"/>
    <property type="match status" value="1"/>
</dbReference>
<evidence type="ECO:0000256" key="9">
    <source>
        <dbReference type="ARBA" id="ARBA00048540"/>
    </source>
</evidence>
<gene>
    <name evidence="12" type="ORF">GM418_28205</name>
</gene>